<dbReference type="AlphaFoldDB" id="A0A1T4JLZ7"/>
<dbReference type="InterPro" id="IPR003439">
    <property type="entry name" value="ABC_transporter-like_ATP-bd"/>
</dbReference>
<dbReference type="PANTHER" id="PTHR42939">
    <property type="entry name" value="ABC TRANSPORTER ATP-BINDING PROTEIN ALBC-RELATED"/>
    <property type="match status" value="1"/>
</dbReference>
<dbReference type="RefSeq" id="WP_078755013.1">
    <property type="nucleotide sequence ID" value="NZ_FUWO01000001.1"/>
</dbReference>
<dbReference type="PROSITE" id="PS50893">
    <property type="entry name" value="ABC_TRANSPORTER_2"/>
    <property type="match status" value="1"/>
</dbReference>
<dbReference type="OrthoDB" id="9804819at2"/>
<evidence type="ECO:0000259" key="4">
    <source>
        <dbReference type="PROSITE" id="PS50893"/>
    </source>
</evidence>
<sequence>MKVIDIDHLTHKFSETSGIFDIDIQVKEGESFGFLGPNGAGKTTTIRHLLGYIRPHSGTTQILGKDTWYQADEIQDYLGYVPGEIAFFDEMTGTEFLKFIQKYRGLKNVTLQKELIDRFELDTKTVIKKMSKGTKQKLGLVSAFMHDPQVLILDEPTSGLDPLMQNRFVDLVQQEQKKGKTLLISSHLFEEVERTCHQVAIIRAGHIVAKDNIENLRAQHMRTYQVTLPTEAEALAFAKDYHGEQIGNQVKVSKTASLESIFLHYYGGGDDE</sequence>
<dbReference type="InterPro" id="IPR051782">
    <property type="entry name" value="ABC_Transporter_VariousFunc"/>
</dbReference>
<organism evidence="5 6">
    <name type="scientific">Globicatella sulfidifaciens DSM 15739</name>
    <dbReference type="NCBI Taxonomy" id="1121925"/>
    <lineage>
        <taxon>Bacteria</taxon>
        <taxon>Bacillati</taxon>
        <taxon>Bacillota</taxon>
        <taxon>Bacilli</taxon>
        <taxon>Lactobacillales</taxon>
        <taxon>Aerococcaceae</taxon>
        <taxon>Globicatella</taxon>
    </lineage>
</organism>
<proteinExistence type="predicted"/>
<keyword evidence="6" id="KW-1185">Reference proteome</keyword>
<reference evidence="6" key="1">
    <citation type="submission" date="2017-02" db="EMBL/GenBank/DDBJ databases">
        <authorList>
            <person name="Varghese N."/>
            <person name="Submissions S."/>
        </authorList>
    </citation>
    <scope>NUCLEOTIDE SEQUENCE [LARGE SCALE GENOMIC DNA]</scope>
    <source>
        <strain evidence="6">DSM 15739</strain>
    </source>
</reference>
<dbReference type="Pfam" id="PF00005">
    <property type="entry name" value="ABC_tran"/>
    <property type="match status" value="1"/>
</dbReference>
<evidence type="ECO:0000313" key="6">
    <source>
        <dbReference type="Proteomes" id="UP000189941"/>
    </source>
</evidence>
<dbReference type="GO" id="GO:0016887">
    <property type="term" value="F:ATP hydrolysis activity"/>
    <property type="evidence" value="ECO:0007669"/>
    <property type="project" value="InterPro"/>
</dbReference>
<dbReference type="SMART" id="SM00382">
    <property type="entry name" value="AAA"/>
    <property type="match status" value="1"/>
</dbReference>
<evidence type="ECO:0000256" key="3">
    <source>
        <dbReference type="ARBA" id="ARBA00022840"/>
    </source>
</evidence>
<dbReference type="SUPFAM" id="SSF52540">
    <property type="entry name" value="P-loop containing nucleoside triphosphate hydrolases"/>
    <property type="match status" value="1"/>
</dbReference>
<keyword evidence="1" id="KW-0813">Transport</keyword>
<dbReference type="Gene3D" id="3.40.50.300">
    <property type="entry name" value="P-loop containing nucleotide triphosphate hydrolases"/>
    <property type="match status" value="1"/>
</dbReference>
<accession>A0A1T4JLZ7</accession>
<keyword evidence="2" id="KW-0547">Nucleotide-binding</keyword>
<dbReference type="Proteomes" id="UP000189941">
    <property type="component" value="Unassembled WGS sequence"/>
</dbReference>
<dbReference type="CDD" id="cd03230">
    <property type="entry name" value="ABC_DR_subfamily_A"/>
    <property type="match status" value="1"/>
</dbReference>
<gene>
    <name evidence="5" type="ORF">SAMN02746011_00133</name>
</gene>
<dbReference type="InterPro" id="IPR027417">
    <property type="entry name" value="P-loop_NTPase"/>
</dbReference>
<dbReference type="EMBL" id="FUWO01000001">
    <property type="protein sequence ID" value="SJZ31117.1"/>
    <property type="molecule type" value="Genomic_DNA"/>
</dbReference>
<evidence type="ECO:0000313" key="5">
    <source>
        <dbReference type="EMBL" id="SJZ31117.1"/>
    </source>
</evidence>
<dbReference type="PANTHER" id="PTHR42939:SF1">
    <property type="entry name" value="ABC TRANSPORTER ATP-BINDING PROTEIN ALBC-RELATED"/>
    <property type="match status" value="1"/>
</dbReference>
<evidence type="ECO:0000256" key="2">
    <source>
        <dbReference type="ARBA" id="ARBA00022741"/>
    </source>
</evidence>
<keyword evidence="3 5" id="KW-0067">ATP-binding</keyword>
<evidence type="ECO:0000256" key="1">
    <source>
        <dbReference type="ARBA" id="ARBA00022448"/>
    </source>
</evidence>
<dbReference type="InterPro" id="IPR003593">
    <property type="entry name" value="AAA+_ATPase"/>
</dbReference>
<dbReference type="GO" id="GO:0005524">
    <property type="term" value="F:ATP binding"/>
    <property type="evidence" value="ECO:0007669"/>
    <property type="project" value="UniProtKB-KW"/>
</dbReference>
<feature type="domain" description="ABC transporter" evidence="4">
    <location>
        <begin position="1"/>
        <end position="229"/>
    </location>
</feature>
<protein>
    <submittedName>
        <fullName evidence="5">ABC-2 type transport system ATP-binding protein</fullName>
    </submittedName>
</protein>
<name>A0A1T4JLZ7_9LACT</name>
<dbReference type="STRING" id="1121925.SAMN02746011_00133"/>